<evidence type="ECO:0000313" key="2">
    <source>
        <dbReference type="EMBL" id="GJE57306.1"/>
    </source>
</evidence>
<dbReference type="RefSeq" id="WP_238232651.1">
    <property type="nucleotide sequence ID" value="NZ_BPRA01000021.1"/>
</dbReference>
<reference evidence="2" key="1">
    <citation type="journal article" date="2021" name="Front. Microbiol.">
        <title>Comprehensive Comparative Genomics and Phenotyping of Methylobacterium Species.</title>
        <authorList>
            <person name="Alessa O."/>
            <person name="Ogura Y."/>
            <person name="Fujitani Y."/>
            <person name="Takami H."/>
            <person name="Hayashi T."/>
            <person name="Sahin N."/>
            <person name="Tani A."/>
        </authorList>
    </citation>
    <scope>NUCLEOTIDE SEQUENCE</scope>
    <source>
        <strain evidence="2">DSM 23674</strain>
    </source>
</reference>
<organism evidence="2 3">
    <name type="scientific">Methylobacterium thuringiense</name>
    <dbReference type="NCBI Taxonomy" id="1003091"/>
    <lineage>
        <taxon>Bacteria</taxon>
        <taxon>Pseudomonadati</taxon>
        <taxon>Pseudomonadota</taxon>
        <taxon>Alphaproteobacteria</taxon>
        <taxon>Hyphomicrobiales</taxon>
        <taxon>Methylobacteriaceae</taxon>
        <taxon>Methylobacterium</taxon>
    </lineage>
</organism>
<name>A0ABQ4TRQ2_9HYPH</name>
<comment type="caution">
    <text evidence="2">The sequence shown here is derived from an EMBL/GenBank/DDBJ whole genome shotgun (WGS) entry which is preliminary data.</text>
</comment>
<proteinExistence type="predicted"/>
<reference evidence="2" key="2">
    <citation type="submission" date="2021-08" db="EMBL/GenBank/DDBJ databases">
        <authorList>
            <person name="Tani A."/>
            <person name="Ola A."/>
            <person name="Ogura Y."/>
            <person name="Katsura K."/>
            <person name="Hayashi T."/>
        </authorList>
    </citation>
    <scope>NUCLEOTIDE SEQUENCE</scope>
    <source>
        <strain evidence="2">DSM 23674</strain>
    </source>
</reference>
<sequence>MRETATGRTVTAQEPREIPWLSIVFGFGPMMPFVGGAALAWWLRGDAGNAVLIATALWSCAILLFLSGVRRGVSFRTEGGATLAQMMTMLGYFGTGLVALGATYLGWMTTALSVLLAAYITMPVLDAIAARRGEAPLFFARLRPVQIPLAIASLAAMLILALVSGHV</sequence>
<feature type="transmembrane region" description="Helical" evidence="1">
    <location>
        <begin position="20"/>
        <end position="43"/>
    </location>
</feature>
<keyword evidence="3" id="KW-1185">Reference proteome</keyword>
<feature type="transmembrane region" description="Helical" evidence="1">
    <location>
        <begin position="49"/>
        <end position="69"/>
    </location>
</feature>
<dbReference type="EMBL" id="BPRA01000021">
    <property type="protein sequence ID" value="GJE57306.1"/>
    <property type="molecule type" value="Genomic_DNA"/>
</dbReference>
<dbReference type="Proteomes" id="UP001055101">
    <property type="component" value="Unassembled WGS sequence"/>
</dbReference>
<keyword evidence="1" id="KW-1133">Transmembrane helix</keyword>
<evidence type="ECO:0000256" key="1">
    <source>
        <dbReference type="SAM" id="Phobius"/>
    </source>
</evidence>
<accession>A0ABQ4TRQ2</accession>
<evidence type="ECO:0000313" key="3">
    <source>
        <dbReference type="Proteomes" id="UP001055101"/>
    </source>
</evidence>
<protein>
    <recommendedName>
        <fullName evidence="4">DUF3429 domain-containing protein</fullName>
    </recommendedName>
</protein>
<keyword evidence="1" id="KW-0472">Membrane</keyword>
<feature type="transmembrane region" description="Helical" evidence="1">
    <location>
        <begin position="81"/>
        <end position="105"/>
    </location>
</feature>
<gene>
    <name evidence="2" type="ORF">EKPJFOCH_3820</name>
</gene>
<keyword evidence="1" id="KW-0812">Transmembrane</keyword>
<evidence type="ECO:0008006" key="4">
    <source>
        <dbReference type="Google" id="ProtNLM"/>
    </source>
</evidence>
<feature type="transmembrane region" description="Helical" evidence="1">
    <location>
        <begin position="142"/>
        <end position="163"/>
    </location>
</feature>